<accession>A0A6G9Y9M0</accession>
<organism evidence="2 3">
    <name type="scientific">Nocardia arthritidis</name>
    <dbReference type="NCBI Taxonomy" id="228602"/>
    <lineage>
        <taxon>Bacteria</taxon>
        <taxon>Bacillati</taxon>
        <taxon>Actinomycetota</taxon>
        <taxon>Actinomycetes</taxon>
        <taxon>Mycobacteriales</taxon>
        <taxon>Nocardiaceae</taxon>
        <taxon>Nocardia</taxon>
    </lineage>
</organism>
<feature type="compositionally biased region" description="Polar residues" evidence="1">
    <location>
        <begin position="83"/>
        <end position="92"/>
    </location>
</feature>
<evidence type="ECO:0000313" key="3">
    <source>
        <dbReference type="Proteomes" id="UP000503540"/>
    </source>
</evidence>
<sequence length="92" mass="10333">MPQRGDHYYRNSGWRKRGEQPRELGLRLDDNHINQLDVAFRIVGPLCDLIGKHPGLQRPAPIRTHHAEDPFGHHNTPPAEPNSVPSCTAATV</sequence>
<dbReference type="Proteomes" id="UP000503540">
    <property type="component" value="Chromosome"/>
</dbReference>
<reference evidence="2 3" key="1">
    <citation type="journal article" date="2019" name="ACS Chem. Biol.">
        <title>Identification and Mobilization of a Cryptic Antibiotic Biosynthesis Gene Locus from a Human-Pathogenic Nocardia Isolate.</title>
        <authorList>
            <person name="Herisse M."/>
            <person name="Ishida K."/>
            <person name="Porter J.L."/>
            <person name="Howden B."/>
            <person name="Hertweck C."/>
            <person name="Stinear T.P."/>
            <person name="Pidot S.J."/>
        </authorList>
    </citation>
    <scope>NUCLEOTIDE SEQUENCE [LARGE SCALE GENOMIC DNA]</scope>
    <source>
        <strain evidence="2 3">AUSMDU00012717</strain>
    </source>
</reference>
<feature type="region of interest" description="Disordered" evidence="1">
    <location>
        <begin position="54"/>
        <end position="92"/>
    </location>
</feature>
<dbReference type="AlphaFoldDB" id="A0A6G9Y9M0"/>
<feature type="region of interest" description="Disordered" evidence="1">
    <location>
        <begin position="1"/>
        <end position="20"/>
    </location>
</feature>
<dbReference type="KEGG" id="nah:F5544_09600"/>
<dbReference type="EMBL" id="CP046172">
    <property type="protein sequence ID" value="QIS09820.1"/>
    <property type="molecule type" value="Genomic_DNA"/>
</dbReference>
<dbReference type="RefSeq" id="WP_167472872.1">
    <property type="nucleotide sequence ID" value="NZ_CP046172.1"/>
</dbReference>
<name>A0A6G9Y9M0_9NOCA</name>
<evidence type="ECO:0000256" key="1">
    <source>
        <dbReference type="SAM" id="MobiDB-lite"/>
    </source>
</evidence>
<protein>
    <submittedName>
        <fullName evidence="2">Uncharacterized protein</fullName>
    </submittedName>
</protein>
<gene>
    <name evidence="2" type="ORF">F5544_09600</name>
</gene>
<evidence type="ECO:0000313" key="2">
    <source>
        <dbReference type="EMBL" id="QIS09820.1"/>
    </source>
</evidence>
<proteinExistence type="predicted"/>
<keyword evidence="3" id="KW-1185">Reference proteome</keyword>